<evidence type="ECO:0000256" key="8">
    <source>
        <dbReference type="ARBA" id="ARBA00022723"/>
    </source>
</evidence>
<keyword evidence="11" id="KW-0221">Differentiation</keyword>
<dbReference type="GO" id="GO:0016055">
    <property type="term" value="P:Wnt signaling pathway"/>
    <property type="evidence" value="ECO:0007669"/>
    <property type="project" value="UniProtKB-KW"/>
</dbReference>
<evidence type="ECO:0000259" key="27">
    <source>
        <dbReference type="PROSITE" id="PS50016"/>
    </source>
</evidence>
<reference evidence="32" key="1">
    <citation type="submission" date="2023-03" db="EMBL/GenBank/DDBJ databases">
        <title>Electrophorus voltai genome.</title>
        <authorList>
            <person name="Bian C."/>
        </authorList>
    </citation>
    <scope>NUCLEOTIDE SEQUENCE</scope>
    <source>
        <strain evidence="32">CB-2022</strain>
        <tissue evidence="32">Muscle</tissue>
    </source>
</reference>
<dbReference type="Gene3D" id="2.60.40.790">
    <property type="match status" value="1"/>
</dbReference>
<dbReference type="InterPro" id="IPR008978">
    <property type="entry name" value="HSP20-like_chaperone"/>
</dbReference>
<dbReference type="InterPro" id="IPR016177">
    <property type="entry name" value="DNA-bd_dom_sf"/>
</dbReference>
<feature type="region of interest" description="Disordered" evidence="23">
    <location>
        <begin position="883"/>
        <end position="913"/>
    </location>
</feature>
<dbReference type="InterPro" id="IPR028941">
    <property type="entry name" value="WHIM2_dom"/>
</dbReference>
<feature type="region of interest" description="Disordered" evidence="23">
    <location>
        <begin position="1158"/>
        <end position="1201"/>
    </location>
</feature>
<dbReference type="InterPro" id="IPR019786">
    <property type="entry name" value="Zinc_finger_PHD-type_CS"/>
</dbReference>
<dbReference type="InterPro" id="IPR001487">
    <property type="entry name" value="Bromodomain"/>
</dbReference>
<dbReference type="InterPro" id="IPR037374">
    <property type="entry name" value="BAZ2A/B_Bromo"/>
</dbReference>
<feature type="compositionally biased region" description="Basic residues" evidence="23">
    <location>
        <begin position="2908"/>
        <end position="2921"/>
    </location>
</feature>
<feature type="domain" description="DDT" evidence="29">
    <location>
        <begin position="2008"/>
        <end position="2073"/>
    </location>
</feature>
<feature type="region of interest" description="Disordered" evidence="23">
    <location>
        <begin position="1219"/>
        <end position="1265"/>
    </location>
</feature>
<dbReference type="Pfam" id="PF00439">
    <property type="entry name" value="Bromodomain"/>
    <property type="match status" value="1"/>
</dbReference>
<dbReference type="SMART" id="SM00249">
    <property type="entry name" value="PHD"/>
    <property type="match status" value="1"/>
</dbReference>
<feature type="region of interest" description="Disordered" evidence="23">
    <location>
        <begin position="1771"/>
        <end position="1812"/>
    </location>
</feature>
<dbReference type="PROSITE" id="PS51203">
    <property type="entry name" value="CS"/>
    <property type="match status" value="1"/>
</dbReference>
<dbReference type="EMBL" id="JAROKS010000008">
    <property type="protein sequence ID" value="KAK1802025.1"/>
    <property type="molecule type" value="Genomic_DNA"/>
</dbReference>
<feature type="domain" description="MBD" evidence="30">
    <location>
        <begin position="1668"/>
        <end position="1741"/>
    </location>
</feature>
<dbReference type="Pfam" id="PF01392">
    <property type="entry name" value="Fz"/>
    <property type="match status" value="1"/>
</dbReference>
<dbReference type="GO" id="GO:0005634">
    <property type="term" value="C:nucleus"/>
    <property type="evidence" value="ECO:0007669"/>
    <property type="project" value="UniProtKB-SubCell"/>
</dbReference>
<feature type="compositionally biased region" description="Acidic residues" evidence="23">
    <location>
        <begin position="474"/>
        <end position="494"/>
    </location>
</feature>
<evidence type="ECO:0000256" key="25">
    <source>
        <dbReference type="SAM" id="SignalP"/>
    </source>
</evidence>
<dbReference type="Pfam" id="PF15613">
    <property type="entry name" value="WSD"/>
    <property type="match status" value="1"/>
</dbReference>
<dbReference type="InterPro" id="IPR007052">
    <property type="entry name" value="CS_dom"/>
</dbReference>
<keyword evidence="24" id="KW-1133">Transmembrane helix</keyword>
<feature type="domain" description="PHD-type" evidence="27">
    <location>
        <begin position="2848"/>
        <end position="2898"/>
    </location>
</feature>
<feature type="transmembrane region" description="Helical" evidence="24">
    <location>
        <begin position="362"/>
        <end position="386"/>
    </location>
</feature>
<dbReference type="SMART" id="SM00297">
    <property type="entry name" value="BROMO"/>
    <property type="match status" value="1"/>
</dbReference>
<dbReference type="InterPro" id="IPR018359">
    <property type="entry name" value="Bromodomain_CS"/>
</dbReference>
<dbReference type="PROSITE" id="PS50038">
    <property type="entry name" value="FZ"/>
    <property type="match status" value="1"/>
</dbReference>
<dbReference type="SUPFAM" id="SSF54171">
    <property type="entry name" value="DNA-binding domain"/>
    <property type="match status" value="1"/>
</dbReference>
<dbReference type="InterPro" id="IPR028940">
    <property type="entry name" value="PHD_BAZ2A"/>
</dbReference>
<feature type="compositionally biased region" description="Polar residues" evidence="23">
    <location>
        <begin position="1883"/>
        <end position="1895"/>
    </location>
</feature>
<evidence type="ECO:0000259" key="29">
    <source>
        <dbReference type="PROSITE" id="PS50827"/>
    </source>
</evidence>
<keyword evidence="13" id="KW-0805">Transcription regulation</keyword>
<feature type="compositionally biased region" description="Polar residues" evidence="23">
    <location>
        <begin position="554"/>
        <end position="601"/>
    </location>
</feature>
<keyword evidence="16 20" id="KW-1015">Disulfide bond</keyword>
<dbReference type="InterPro" id="IPR001965">
    <property type="entry name" value="Znf_PHD"/>
</dbReference>
<evidence type="ECO:0000256" key="3">
    <source>
        <dbReference type="ARBA" id="ARBA00007444"/>
    </source>
</evidence>
<feature type="disulfide bond" evidence="20">
    <location>
        <begin position="108"/>
        <end position="132"/>
    </location>
</feature>
<feature type="compositionally biased region" description="Polar residues" evidence="23">
    <location>
        <begin position="858"/>
        <end position="868"/>
    </location>
</feature>
<dbReference type="Gene3D" id="1.20.920.10">
    <property type="entry name" value="Bromodomain-like"/>
    <property type="match status" value="1"/>
</dbReference>
<dbReference type="Gene3D" id="3.30.890.10">
    <property type="entry name" value="Methyl-cpg-binding Protein 2, Chain A"/>
    <property type="match status" value="1"/>
</dbReference>
<dbReference type="PRINTS" id="PR00503">
    <property type="entry name" value="BROMODOMAIN"/>
</dbReference>
<keyword evidence="14 22" id="KW-0175">Coiled coil</keyword>
<keyword evidence="33" id="KW-1185">Reference proteome</keyword>
<gene>
    <name evidence="32" type="ORF">P4O66_022256</name>
</gene>
<dbReference type="GO" id="GO:0003677">
    <property type="term" value="F:DNA binding"/>
    <property type="evidence" value="ECO:0007669"/>
    <property type="project" value="InterPro"/>
</dbReference>
<comment type="caution">
    <text evidence="32">The sequence shown here is derived from an EMBL/GenBank/DDBJ whole genome shotgun (WGS) entry which is preliminary data.</text>
</comment>
<dbReference type="InterPro" id="IPR001739">
    <property type="entry name" value="Methyl_CpG_DNA-bd"/>
</dbReference>
<dbReference type="GO" id="GO:0033553">
    <property type="term" value="C:rDNA heterochromatin"/>
    <property type="evidence" value="ECO:0007669"/>
    <property type="project" value="TreeGrafter"/>
</dbReference>
<dbReference type="GO" id="GO:0005576">
    <property type="term" value="C:extracellular region"/>
    <property type="evidence" value="ECO:0007669"/>
    <property type="project" value="UniProtKB-SubCell"/>
</dbReference>
<feature type="domain" description="Bromo" evidence="26">
    <location>
        <begin position="2981"/>
        <end position="3051"/>
    </location>
</feature>
<dbReference type="GO" id="GO:0030154">
    <property type="term" value="P:cell differentiation"/>
    <property type="evidence" value="ECO:0007669"/>
    <property type="project" value="UniProtKB-KW"/>
</dbReference>
<dbReference type="CDD" id="cd15629">
    <property type="entry name" value="PHD_BAZ2A"/>
    <property type="match status" value="1"/>
</dbReference>
<dbReference type="Gene3D" id="3.30.40.10">
    <property type="entry name" value="Zinc/RING finger domain, C3HC4 (zinc finger)"/>
    <property type="match status" value="1"/>
</dbReference>
<dbReference type="InterPro" id="IPR011011">
    <property type="entry name" value="Znf_FYVE_PHD"/>
</dbReference>
<dbReference type="Proteomes" id="UP001239994">
    <property type="component" value="Unassembled WGS sequence"/>
</dbReference>
<comment type="similarity">
    <text evidence="4">Belongs to the secreted frizzled-related protein (sFRP) family.</text>
</comment>
<feature type="coiled-coil region" evidence="22">
    <location>
        <begin position="1929"/>
        <end position="1980"/>
    </location>
</feature>
<feature type="region of interest" description="Disordered" evidence="23">
    <location>
        <begin position="1621"/>
        <end position="1669"/>
    </location>
</feature>
<organism evidence="32 33">
    <name type="scientific">Electrophorus voltai</name>
    <dbReference type="NCBI Taxonomy" id="2609070"/>
    <lineage>
        <taxon>Eukaryota</taxon>
        <taxon>Metazoa</taxon>
        <taxon>Chordata</taxon>
        <taxon>Craniata</taxon>
        <taxon>Vertebrata</taxon>
        <taxon>Euteleostomi</taxon>
        <taxon>Actinopterygii</taxon>
        <taxon>Neopterygii</taxon>
        <taxon>Teleostei</taxon>
        <taxon>Ostariophysi</taxon>
        <taxon>Gymnotiformes</taxon>
        <taxon>Gymnotoidei</taxon>
        <taxon>Gymnotidae</taxon>
        <taxon>Electrophorus</taxon>
    </lineage>
</organism>
<feature type="compositionally biased region" description="Basic residues" evidence="23">
    <location>
        <begin position="1844"/>
        <end position="1854"/>
    </location>
</feature>
<feature type="domain" description="FZ" evidence="28">
    <location>
        <begin position="28"/>
        <end position="145"/>
    </location>
</feature>
<feature type="compositionally biased region" description="Basic residues" evidence="23">
    <location>
        <begin position="751"/>
        <end position="760"/>
    </location>
</feature>
<evidence type="ECO:0000256" key="20">
    <source>
        <dbReference type="PROSITE-ProRule" id="PRU00090"/>
    </source>
</evidence>
<keyword evidence="18" id="KW-0539">Nucleus</keyword>
<evidence type="ECO:0000256" key="1">
    <source>
        <dbReference type="ARBA" id="ARBA00004123"/>
    </source>
</evidence>
<keyword evidence="15 19" id="KW-0103">Bromodomain</keyword>
<keyword evidence="6" id="KW-0964">Secreted</keyword>
<dbReference type="SUPFAM" id="SSF47370">
    <property type="entry name" value="Bromodomain"/>
    <property type="match status" value="1"/>
</dbReference>
<evidence type="ECO:0000256" key="13">
    <source>
        <dbReference type="ARBA" id="ARBA00023015"/>
    </source>
</evidence>
<evidence type="ECO:0000259" key="28">
    <source>
        <dbReference type="PROSITE" id="PS50038"/>
    </source>
</evidence>
<feature type="region of interest" description="Disordered" evidence="23">
    <location>
        <begin position="1091"/>
        <end position="1119"/>
    </location>
</feature>
<accession>A0AAD8ZR53</accession>
<feature type="compositionally biased region" description="Polar residues" evidence="23">
    <location>
        <begin position="891"/>
        <end position="900"/>
    </location>
</feature>
<dbReference type="PROSITE" id="PS50827">
    <property type="entry name" value="DDT"/>
    <property type="match status" value="1"/>
</dbReference>
<dbReference type="PROSITE" id="PS01359">
    <property type="entry name" value="ZF_PHD_1"/>
    <property type="match status" value="1"/>
</dbReference>
<feature type="compositionally biased region" description="Polar residues" evidence="23">
    <location>
        <begin position="2337"/>
        <end position="2355"/>
    </location>
</feature>
<feature type="compositionally biased region" description="Low complexity" evidence="23">
    <location>
        <begin position="761"/>
        <end position="770"/>
    </location>
</feature>
<sequence length="3074" mass="340550">MTLCVLTLLLLLLDQRTWAMPDGHWDTWGSSRCMPIPSGMALCQGLGYNIMRMPNLLGHQSPGEAIQQSTSWLPLLARECHPYARMFLCLLFAPVCLERIISPCRSLCESVQESCAPIMNCYGYSWPRILHCDQFPKDHLMCISSATHMPNSTNNKYSVSAVPEASCPDCELEETTSVKVLLGLFCKSDFVVKVRLAQSNSSISAIAKFSHGSRLVVFKHGPLLGGEMRGRLATWLERDATCVGNLNRHHPQGSTFLLMGTVTVTGQVYYSSPNKNGFKLRVRKLHPATAKWYDRSDYVFIEFCVEDSKDVKVNFEKSKFGFRSVFEYKHLMNLLLVCVCVCWCWCWCWCVLLVLVCVCWCVLVCVLVSVLVCVCVFGVGVCLAGTDDIKHSNEFDLFEAIDQNESKHRRTDRSVLCCLRKAESGKAWPRLTKGKEKLNWLSVDFNNWKDWEDDSDEELSNFDRFSEMMNNMGGEDELPDLDGADDEESADSDDETLASVNLEPFMYLHFILKNCTAHVFNRKAIRCYEMIIHVDKFSLNSEMEANNHFNYGPHSVSTNSGPKHSSGDSLYTNGSSMSFPQQGKNLNGDMNVNGITTADGASQSGPHPPSSSYSHMSNHHQSSMGYDYLWNQYNPAMGSGPASGTGHGMHQKPGSQGVMSQQQHQPQHHFQGHGQYQVNGSIAGSRQPPVGGAQYWGRGNPGHQQGGSSMSMGYNSHGIFGGYPNQVHTGIPQTSHHQQPPPMQHQPATALHHHPQHHPPQHLQPQQQQHYGMVPNGMPYYQHQSQNAPLSSQQPQSQSQPQTPLMPTTQSFTSPRGSPQHHHMGRGGSSSPLPVQVPMMSPSAIPDKGSPQRRESPGGSNVAHSSGIQGHMNESYKEVNQGYNGVERPSVPQQLSTTESFPVKPPGTSLGATNDYSPQLQQPVVDAEPENQCHDMGATFKELSPPTVAGPPPPIASPPCQLSIALPQTLSGPSPVLQSSYSTVVSESPTGVSAHAPVIPKTEVNTQSAMVSPPQVLTTPPLIVQGLRPAVSSSVHAALSNSPSVSTVHQMGQSFKAPPPAVYTQPLVIKSLASPPETSVPPQMALAPLAENQGSKGPQVPQPPISQDAPFPVSSTPSSRIAHPQLDIIFPPVIPGSTPPPTTAGSFPLPVVSKPLVSTPPVSTSVSSQLVSSPQHSTAPPPAVSVAPQASASLPADSTAPKVKVSYAETVTPLGNPAKQVVSCSPQSPRHVVSPQSPGHVVSHKADQQDFDGPFSPQKTNSEPEVKHMHQKASVTTPMSIQESHTASHSEDFIKISETSLSIPCLEGPEQDTIPAFEKNTETNRDQAICGMENSNTLNDILGTETGANYPPLPESAYSDGSEAENIGSMVDSCDVSLKSASQAEVPMFKDESVAKDSRDKLLVDRRTEDTSHEEVSVDSCLDTRSSIEDNSQLDDFLNATSQNYGSLLLSSINDFSIQAAKANDGKASKEGHDGPASVSRVKHGISVADTKVQEDVGVPAVAAGTNLPLPKGLCTLATKKPRKPKTPKALTPPAQGAPDTKKKRKMSTSKVSKEEKVKTKKKIEEKPPSATRKRKISKGVTVVATGPAFPAGAPSLPPRGADGITGDLSLTNNQTTIKAAKVKKPKVKETAAKSPNPPKTEVVLDTDIKEDNDDSSSTTGETPRRRIATEEQVNFPLLHGWKREIRVRRLEDRLKGETWYYSPCGRRMKQFPEVIKYLRRHLDNLNGVTREHFSFSPRMPVGDFYEERDTPEGKKWILLANEEVPSMIMAITGRRGRPPNPDKEGKPRTRARRPKGAPARRPGRPPKPKMIDLLSKMDARLLKRLEAKEELTEEDKEKLVKIKKKMKKKARMRRKEDLKNKKMRQEKLKVKLEHAKEPIQAAQMQSQSPETDASQPGPELPKKPGRTKKGPVEEDLEKASPMKRVAGARSKAKALAKAQAEAEALAQAALAAKRQAERKAQAQRRMEERKRQQMILEELKKPTEDMCLTDHTPLPELSRISGLVLSGVVFSHSVTVVEFLHSYGKVLGLQVPKDIPSLVTLQEGLLGLGNSQGELLDLLIKLVEAALHDPGLPSYYQSVKILGEKLVDLELSHSTVSEVLRVFLESHGFERDVCDSLRTKSFQTLRPNIKASILAFLVEELNASNTVIREIDNTLENMTTYRKNKWIIEGKLRKLKAALARKTGRSEEDLCFEERRRSARVGVAEEESLKDSTLLERSSRRRPKEELKHSESESPNGASVPELERQIDKLTKRQVFFRKKLLQSSHCMRAMSLGQDRYRRRYWLMPHVGALLVEGAEEILASEDILVKDEPMPPVKKEAVSPVKTEVKVEQPLSPLPSNTKTALIPSPLTSNPPSVEVDPLPGEASLMSSPRGRGRPRKIKPEVELHLRAVKNRRRRRSSKSGGEESTAAKGPDGKTQDLTQSTFQAWLNQSQCSITSGPTDLASRTQMGKDNNQPEDGMKELAERRGQWFNLLPKEPCEEMSVSQSCPPSSTSTPPAQDAPLPGPAPLPQAVIPPQVSPPQIPPSLPRPGRRRRRGSGAGRGHSRAGAVKRRGRPPSSLFQEMEQKYFTQLVVKPIPLEMVKGWWWVKEPEELTAILSALHPRGIREKVLHKHLTKHMEFLAEFCTRPMTDPIFQLKVEDTEALLKMVQQPWLEQERAMQIDLTVLQWVEDLEQRVVGADLQLKIAPLNGPSDTENVVESSAVGFQVFTVPEPDSTRDDLQYYEHEVDPRDDWIVKTKKEWSDLLRMTANPVDLAVLRLANLERNIERRYLKEPLWNLAEVVRLAPLTPPPGGEEIPLDVVSLESEITPRLRIWRQALDRSRSASQVSLCLLQLERAIAWEKSIVKVACQVCRKGDNDEYLLLCDGCDRGWHMFCLRPKVIQVPEGDWFCPNCVSMGMGEAPRPQRSARQRSKVRKRRFTYGAESSDEEEGHRRSMITRQKDVHTPSSRTSCSPSKRRRMATRNQPDLTYCEIILMEMEAHVDAWPFLEPVNPRLVPGYRRIIKNPMDFLTMRERLLQGGYCSCEEFAADAQLVFNNCELFNEDSSEVGKAGHSMRHFFESRWAEFYSNSDK</sequence>
<feature type="region of interest" description="Disordered" evidence="23">
    <location>
        <begin position="2334"/>
        <end position="2422"/>
    </location>
</feature>
<feature type="compositionally biased region" description="Basic and acidic residues" evidence="23">
    <location>
        <begin position="1552"/>
        <end position="1568"/>
    </location>
</feature>
<feature type="compositionally biased region" description="Low complexity" evidence="23">
    <location>
        <begin position="702"/>
        <end position="718"/>
    </location>
</feature>
<feature type="compositionally biased region" description="Polar residues" evidence="23">
    <location>
        <begin position="2947"/>
        <end position="2956"/>
    </location>
</feature>
<feature type="transmembrane region" description="Helical" evidence="24">
    <location>
        <begin position="331"/>
        <end position="355"/>
    </location>
</feature>
<keyword evidence="24" id="KW-0812">Transmembrane</keyword>
<feature type="chain" id="PRO_5042123115" description="MBD domain-containing protein" evidence="25">
    <location>
        <begin position="20"/>
        <end position="3074"/>
    </location>
</feature>
<evidence type="ECO:0000313" key="33">
    <source>
        <dbReference type="Proteomes" id="UP001239994"/>
    </source>
</evidence>
<keyword evidence="10 21" id="KW-0863">Zinc-finger</keyword>
<dbReference type="SUPFAM" id="SSF63501">
    <property type="entry name" value="Frizzled cysteine-rich domain"/>
    <property type="match status" value="1"/>
</dbReference>
<evidence type="ECO:0000256" key="23">
    <source>
        <dbReference type="SAM" id="MobiDB-lite"/>
    </source>
</evidence>
<keyword evidence="24" id="KW-0472">Membrane</keyword>
<evidence type="ECO:0000256" key="2">
    <source>
        <dbReference type="ARBA" id="ARBA00004613"/>
    </source>
</evidence>
<dbReference type="PROSITE" id="PS50014">
    <property type="entry name" value="BROMODOMAIN_2"/>
    <property type="match status" value="1"/>
</dbReference>
<evidence type="ECO:0000313" key="32">
    <source>
        <dbReference type="EMBL" id="KAK1802025.1"/>
    </source>
</evidence>
<feature type="compositionally biased region" description="Pro residues" evidence="23">
    <location>
        <begin position="2518"/>
        <end position="2529"/>
    </location>
</feature>
<feature type="compositionally biased region" description="Basic residues" evidence="23">
    <location>
        <begin position="2531"/>
        <end position="2556"/>
    </location>
</feature>
<dbReference type="SUPFAM" id="SSF49764">
    <property type="entry name" value="HSP20-like chaperones"/>
    <property type="match status" value="2"/>
</dbReference>
<comment type="similarity">
    <text evidence="3">Belongs to the WAL family.</text>
</comment>
<dbReference type="InterPro" id="IPR036790">
    <property type="entry name" value="Frizzled_dom_sf"/>
</dbReference>
<protein>
    <recommendedName>
        <fullName evidence="34">MBD domain-containing protein</fullName>
    </recommendedName>
</protein>
<dbReference type="SMART" id="SM00063">
    <property type="entry name" value="FRI"/>
    <property type="match status" value="1"/>
</dbReference>
<evidence type="ECO:0008006" key="34">
    <source>
        <dbReference type="Google" id="ProtNLM"/>
    </source>
</evidence>
<dbReference type="SMART" id="SM00571">
    <property type="entry name" value="DDT"/>
    <property type="match status" value="1"/>
</dbReference>
<keyword evidence="8" id="KW-0479">Metal-binding</keyword>
<feature type="compositionally biased region" description="Basic and acidic residues" evidence="23">
    <location>
        <begin position="1855"/>
        <end position="1878"/>
    </location>
</feature>
<keyword evidence="9 25" id="KW-0732">Signal</keyword>
<proteinExistence type="inferred from homology"/>
<evidence type="ECO:0000256" key="21">
    <source>
        <dbReference type="PROSITE-ProRule" id="PRU00146"/>
    </source>
</evidence>
<feature type="signal peptide" evidence="25">
    <location>
        <begin position="1"/>
        <end position="19"/>
    </location>
</feature>
<evidence type="ECO:0000259" key="31">
    <source>
        <dbReference type="PROSITE" id="PS51203"/>
    </source>
</evidence>
<feature type="compositionally biased region" description="Basic and acidic residues" evidence="23">
    <location>
        <begin position="2213"/>
        <end position="2233"/>
    </location>
</feature>
<dbReference type="SUPFAM" id="SSF57903">
    <property type="entry name" value="FYVE/PHD zinc finger"/>
    <property type="match status" value="1"/>
</dbReference>
<dbReference type="GO" id="GO:0008270">
    <property type="term" value="F:zinc ion binding"/>
    <property type="evidence" value="ECO:0007669"/>
    <property type="project" value="UniProtKB-KW"/>
</dbReference>
<dbReference type="InterPro" id="IPR019787">
    <property type="entry name" value="Znf_PHD-finger"/>
</dbReference>
<evidence type="ECO:0000256" key="7">
    <source>
        <dbReference type="ARBA" id="ARBA00022687"/>
    </source>
</evidence>
<dbReference type="SMART" id="SM00384">
    <property type="entry name" value="AT_hook"/>
    <property type="match status" value="4"/>
</dbReference>
<evidence type="ECO:0000256" key="19">
    <source>
        <dbReference type="PROSITE-ProRule" id="PRU00035"/>
    </source>
</evidence>
<evidence type="ECO:0000256" key="24">
    <source>
        <dbReference type="SAM" id="Phobius"/>
    </source>
</evidence>
<evidence type="ECO:0000256" key="15">
    <source>
        <dbReference type="ARBA" id="ARBA00023117"/>
    </source>
</evidence>
<dbReference type="CDD" id="cd01397">
    <property type="entry name" value="HAT_MBD"/>
    <property type="match status" value="1"/>
</dbReference>
<dbReference type="PROSITE" id="PS50016">
    <property type="entry name" value="ZF_PHD_2"/>
    <property type="match status" value="1"/>
</dbReference>
<dbReference type="InterPro" id="IPR020067">
    <property type="entry name" value="Frizzled_dom"/>
</dbReference>
<dbReference type="SMART" id="SM00391">
    <property type="entry name" value="MBD"/>
    <property type="match status" value="1"/>
</dbReference>
<feature type="region of interest" description="Disordered" evidence="23">
    <location>
        <begin position="1517"/>
        <end position="1577"/>
    </location>
</feature>
<feature type="region of interest" description="Disordered" evidence="23">
    <location>
        <begin position="473"/>
        <end position="494"/>
    </location>
</feature>
<evidence type="ECO:0000256" key="12">
    <source>
        <dbReference type="ARBA" id="ARBA00022833"/>
    </source>
</evidence>
<feature type="compositionally biased region" description="Low complexity" evidence="23">
    <location>
        <begin position="2486"/>
        <end position="2503"/>
    </location>
</feature>
<evidence type="ECO:0000256" key="4">
    <source>
        <dbReference type="ARBA" id="ARBA00010054"/>
    </source>
</evidence>
<evidence type="ECO:0000256" key="22">
    <source>
        <dbReference type="SAM" id="Coils"/>
    </source>
</evidence>
<keyword evidence="5" id="KW-0217">Developmental protein</keyword>
<evidence type="ECO:0000256" key="18">
    <source>
        <dbReference type="ARBA" id="ARBA00023242"/>
    </source>
</evidence>
<dbReference type="PROSITE" id="PS00633">
    <property type="entry name" value="BROMODOMAIN_1"/>
    <property type="match status" value="1"/>
</dbReference>
<feature type="region of interest" description="Disordered" evidence="23">
    <location>
        <begin position="554"/>
        <end position="618"/>
    </location>
</feature>
<dbReference type="Gene3D" id="1.10.2000.10">
    <property type="entry name" value="Frizzled cysteine-rich domain"/>
    <property type="match status" value="1"/>
</dbReference>
<name>A0AAD8ZR53_9TELE</name>
<feature type="compositionally biased region" description="Polar residues" evidence="23">
    <location>
        <begin position="2437"/>
        <end position="2454"/>
    </location>
</feature>
<keyword evidence="12" id="KW-0862">Zinc</keyword>
<dbReference type="FunFam" id="3.30.40.10:FF:000199">
    <property type="entry name" value="Bromodomain adjacent to zinc finger domain 2B"/>
    <property type="match status" value="1"/>
</dbReference>
<dbReference type="Pfam" id="PF01429">
    <property type="entry name" value="MBD"/>
    <property type="match status" value="1"/>
</dbReference>
<dbReference type="InterPro" id="IPR017956">
    <property type="entry name" value="AT_hook_DNA-bd_motif"/>
</dbReference>
<feature type="region of interest" description="Disordered" evidence="23">
    <location>
        <begin position="2482"/>
        <end position="2558"/>
    </location>
</feature>
<dbReference type="CDD" id="cd05503">
    <property type="entry name" value="Bromo_BAZ2A_B_like"/>
    <property type="match status" value="1"/>
</dbReference>
<evidence type="ECO:0000256" key="6">
    <source>
        <dbReference type="ARBA" id="ARBA00022525"/>
    </source>
</evidence>
<feature type="region of interest" description="Disordered" evidence="23">
    <location>
        <begin position="639"/>
        <end position="871"/>
    </location>
</feature>
<feature type="compositionally biased region" description="Low complexity" evidence="23">
    <location>
        <begin position="784"/>
        <end position="811"/>
    </location>
</feature>
<feature type="compositionally biased region" description="Low complexity" evidence="23">
    <location>
        <begin position="602"/>
        <end position="618"/>
    </location>
</feature>
<evidence type="ECO:0000256" key="17">
    <source>
        <dbReference type="ARBA" id="ARBA00023163"/>
    </source>
</evidence>
<evidence type="ECO:0000259" key="30">
    <source>
        <dbReference type="PROSITE" id="PS50982"/>
    </source>
</evidence>
<comment type="caution">
    <text evidence="20">Lacks conserved residue(s) required for the propagation of feature annotation.</text>
</comment>
<comment type="subcellular location">
    <subcellularLocation>
        <location evidence="1">Nucleus</location>
    </subcellularLocation>
    <subcellularLocation>
        <location evidence="2">Secreted</location>
    </subcellularLocation>
</comment>
<evidence type="ECO:0000256" key="11">
    <source>
        <dbReference type="ARBA" id="ARBA00022782"/>
    </source>
</evidence>
<feature type="compositionally biased region" description="Low complexity" evidence="23">
    <location>
        <begin position="1158"/>
        <end position="1196"/>
    </location>
</feature>
<dbReference type="Pfam" id="PF00628">
    <property type="entry name" value="PHD"/>
    <property type="match status" value="1"/>
</dbReference>
<evidence type="ECO:0000256" key="9">
    <source>
        <dbReference type="ARBA" id="ARBA00022729"/>
    </source>
</evidence>
<evidence type="ECO:0000256" key="14">
    <source>
        <dbReference type="ARBA" id="ARBA00023054"/>
    </source>
</evidence>
<feature type="domain" description="CS" evidence="31">
    <location>
        <begin position="285"/>
        <end position="432"/>
    </location>
</feature>
<dbReference type="PROSITE" id="PS50982">
    <property type="entry name" value="MBD"/>
    <property type="match status" value="1"/>
</dbReference>
<feature type="compositionally biased region" description="Basic residues" evidence="23">
    <location>
        <begin position="2390"/>
        <end position="2401"/>
    </location>
</feature>
<keyword evidence="17" id="KW-0804">Transcription</keyword>
<evidence type="ECO:0000256" key="16">
    <source>
        <dbReference type="ARBA" id="ARBA00023157"/>
    </source>
</evidence>
<evidence type="ECO:0000259" key="26">
    <source>
        <dbReference type="PROSITE" id="PS50014"/>
    </source>
</evidence>
<dbReference type="InterPro" id="IPR018501">
    <property type="entry name" value="DDT_dom"/>
</dbReference>
<feature type="region of interest" description="Disordered" evidence="23">
    <location>
        <begin position="2437"/>
        <end position="2460"/>
    </location>
</feature>
<dbReference type="PANTHER" id="PTHR45915:SF5">
    <property type="entry name" value="BROMODOMAIN ADJACENT TO ZINC FINGER DOMAIN PROTEIN 2A"/>
    <property type="match status" value="1"/>
</dbReference>
<feature type="region of interest" description="Disordered" evidence="23">
    <location>
        <begin position="1844"/>
        <end position="1927"/>
    </location>
</feature>
<feature type="compositionally biased region" description="Low complexity" evidence="23">
    <location>
        <begin position="654"/>
        <end position="665"/>
    </location>
</feature>
<dbReference type="InterPro" id="IPR036427">
    <property type="entry name" value="Bromodomain-like_sf"/>
</dbReference>
<feature type="region of interest" description="Disordered" evidence="23">
    <location>
        <begin position="2213"/>
        <end position="2244"/>
    </location>
</feature>
<evidence type="ECO:0000256" key="5">
    <source>
        <dbReference type="ARBA" id="ARBA00022473"/>
    </source>
</evidence>
<feature type="disulfide bond" evidence="20">
    <location>
        <begin position="43"/>
        <end position="89"/>
    </location>
</feature>
<evidence type="ECO:0000256" key="10">
    <source>
        <dbReference type="ARBA" id="ARBA00022771"/>
    </source>
</evidence>
<feature type="region of interest" description="Disordered" evidence="23">
    <location>
        <begin position="2901"/>
        <end position="2961"/>
    </location>
</feature>
<dbReference type="PANTHER" id="PTHR45915">
    <property type="entry name" value="TRANSCRIPTION INTERMEDIARY FACTOR"/>
    <property type="match status" value="1"/>
</dbReference>
<keyword evidence="7" id="KW-0879">Wnt signaling pathway</keyword>
<dbReference type="InterPro" id="IPR013083">
    <property type="entry name" value="Znf_RING/FYVE/PHD"/>
</dbReference>
<dbReference type="FunFam" id="1.10.2000.10:FF:000001">
    <property type="entry name" value="secreted frizzled-related protein 2"/>
    <property type="match status" value="1"/>
</dbReference>